<organism evidence="2 3">
    <name type="scientific">Nematostella vectensis</name>
    <name type="common">Starlet sea anemone</name>
    <dbReference type="NCBI Taxonomy" id="45351"/>
    <lineage>
        <taxon>Eukaryota</taxon>
        <taxon>Metazoa</taxon>
        <taxon>Cnidaria</taxon>
        <taxon>Anthozoa</taxon>
        <taxon>Hexacorallia</taxon>
        <taxon>Actiniaria</taxon>
        <taxon>Edwardsiidae</taxon>
        <taxon>Nematostella</taxon>
    </lineage>
</organism>
<dbReference type="OrthoDB" id="5986210at2759"/>
<dbReference type="KEGG" id="nve:5502475"/>
<accession>A7SXL2</accession>
<dbReference type="OMA" id="DKAYDIR"/>
<dbReference type="HOGENOM" id="CLU_1216042_0_0_1"/>
<gene>
    <name evidence="2" type="ORF">NEMVEDRAFT_v1g233699</name>
</gene>
<dbReference type="InParanoid" id="A7SXL2"/>
<protein>
    <submittedName>
        <fullName evidence="2">Uncharacterized protein</fullName>
    </submittedName>
</protein>
<evidence type="ECO:0000256" key="1">
    <source>
        <dbReference type="SAM" id="MobiDB-lite"/>
    </source>
</evidence>
<reference evidence="2 3" key="1">
    <citation type="journal article" date="2007" name="Science">
        <title>Sea anemone genome reveals ancestral eumetazoan gene repertoire and genomic organization.</title>
        <authorList>
            <person name="Putnam N.H."/>
            <person name="Srivastava M."/>
            <person name="Hellsten U."/>
            <person name="Dirks B."/>
            <person name="Chapman J."/>
            <person name="Salamov A."/>
            <person name="Terry A."/>
            <person name="Shapiro H."/>
            <person name="Lindquist E."/>
            <person name="Kapitonov V.V."/>
            <person name="Jurka J."/>
            <person name="Genikhovich G."/>
            <person name="Grigoriev I.V."/>
            <person name="Lucas S.M."/>
            <person name="Steele R.E."/>
            <person name="Finnerty J.R."/>
            <person name="Technau U."/>
            <person name="Martindale M.Q."/>
            <person name="Rokhsar D.S."/>
        </authorList>
    </citation>
    <scope>NUCLEOTIDE SEQUENCE [LARGE SCALE GENOMIC DNA]</scope>
    <source>
        <strain evidence="3">CH2 X CH6</strain>
    </source>
</reference>
<keyword evidence="3" id="KW-1185">Reference proteome</keyword>
<feature type="region of interest" description="Disordered" evidence="1">
    <location>
        <begin position="1"/>
        <end position="98"/>
    </location>
</feature>
<dbReference type="Proteomes" id="UP000001593">
    <property type="component" value="Unassembled WGS sequence"/>
</dbReference>
<proteinExistence type="predicted"/>
<evidence type="ECO:0000313" key="3">
    <source>
        <dbReference type="Proteomes" id="UP000001593"/>
    </source>
</evidence>
<sequence length="228" mass="25790">MPRKRKHSDDEEEEETEEIKNGDGGGRAKRKAAMAAMALAKDAVDSDEEEDGDSDEEGDEDEEDYEGEDDDDEGGDEDGKGDDDEDDEGDEDEDVDADAIKVECVEAKLDEPTADIAGYVLTKAEGGKQKLEMWFSEEMSETVGEISEAFFTHFENKKLPVLQITKYDVIEERPEVFQIDVLEAKYDKAYDIRQAKDESNLANNFHCLVRVDEINKTWATQYFMPDED</sequence>
<feature type="compositionally biased region" description="Acidic residues" evidence="1">
    <location>
        <begin position="45"/>
        <end position="97"/>
    </location>
</feature>
<name>A7SXL2_NEMVE</name>
<dbReference type="EMBL" id="DS469890">
    <property type="protein sequence ID" value="EDO31550.1"/>
    <property type="molecule type" value="Genomic_DNA"/>
</dbReference>
<dbReference type="AlphaFoldDB" id="A7SXL2"/>
<evidence type="ECO:0000313" key="2">
    <source>
        <dbReference type="EMBL" id="EDO31550.1"/>
    </source>
</evidence>